<dbReference type="SUPFAM" id="SSF51905">
    <property type="entry name" value="FAD/NAD(P)-binding domain"/>
    <property type="match status" value="1"/>
</dbReference>
<organism evidence="3 4">
    <name type="scientific">Roseinatronobacter alkalisoli</name>
    <dbReference type="NCBI Taxonomy" id="3028235"/>
    <lineage>
        <taxon>Bacteria</taxon>
        <taxon>Pseudomonadati</taxon>
        <taxon>Pseudomonadota</taxon>
        <taxon>Alphaproteobacteria</taxon>
        <taxon>Rhodobacterales</taxon>
        <taxon>Paracoccaceae</taxon>
        <taxon>Roseinatronobacter</taxon>
    </lineage>
</organism>
<dbReference type="RefSeq" id="WP_274352647.1">
    <property type="nucleotide sequence ID" value="NZ_JAQZSM010000011.1"/>
</dbReference>
<keyword evidence="4" id="KW-1185">Reference proteome</keyword>
<dbReference type="PANTHER" id="PTHR13847:SF287">
    <property type="entry name" value="FAD-DEPENDENT OXIDOREDUCTASE DOMAIN-CONTAINING PROTEIN 1"/>
    <property type="match status" value="1"/>
</dbReference>
<evidence type="ECO:0000256" key="1">
    <source>
        <dbReference type="ARBA" id="ARBA00023002"/>
    </source>
</evidence>
<comment type="caution">
    <text evidence="3">The sequence shown here is derived from an EMBL/GenBank/DDBJ whole genome shotgun (WGS) entry which is preliminary data.</text>
</comment>
<proteinExistence type="predicted"/>
<dbReference type="InterPro" id="IPR006076">
    <property type="entry name" value="FAD-dep_OxRdtase"/>
</dbReference>
<evidence type="ECO:0000313" key="3">
    <source>
        <dbReference type="EMBL" id="MDD7971967.1"/>
    </source>
</evidence>
<dbReference type="Gene3D" id="3.30.9.10">
    <property type="entry name" value="D-Amino Acid Oxidase, subunit A, domain 2"/>
    <property type="match status" value="1"/>
</dbReference>
<dbReference type="PANTHER" id="PTHR13847">
    <property type="entry name" value="SARCOSINE DEHYDROGENASE-RELATED"/>
    <property type="match status" value="1"/>
</dbReference>
<sequence length="381" mass="42017">MTVNYDVIVVGAGAAGLMTAQRLSQIGLSVVVIEQKPRLASGPSTRNEGWLHRGTYHAVSIRDRANALQVARRCIYGHKQLKAFVPEAIEDTDKRSIAILRDGDRLEDVISRWEDANVSFRQISPLAAASRVPAADFSRAAALFEVNDVSINTRLLYRKLLGTARVSGCTFLVAHRIIRCEGLTLELEDPNGGHLRVSGQRIVYTTGAETGYLFTALHKVEIPVRYWKSHLVVTKRLAPMGVFYLDAHEAAMMHHGEVSVIGFNEDAVLCDVRGYNVIPDRAKNLRQGIRKIFPSWHDPDAMDIACVKVDLVDQEDAARSLNVAIREPIPGHIVALPGKLTETPYLTDAIVAKIHDAIDDDLISARPCDRYAAASAMREIA</sequence>
<dbReference type="EMBL" id="JAQZSM010000011">
    <property type="protein sequence ID" value="MDD7971967.1"/>
    <property type="molecule type" value="Genomic_DNA"/>
</dbReference>
<dbReference type="InterPro" id="IPR036188">
    <property type="entry name" value="FAD/NAD-bd_sf"/>
</dbReference>
<accession>A0ABT5TA46</accession>
<gene>
    <name evidence="3" type="ORF">PUT78_12745</name>
</gene>
<evidence type="ECO:0000313" key="4">
    <source>
        <dbReference type="Proteomes" id="UP001431784"/>
    </source>
</evidence>
<protein>
    <submittedName>
        <fullName evidence="3">FAD-dependent oxidoreductase</fullName>
    </submittedName>
</protein>
<keyword evidence="1" id="KW-0560">Oxidoreductase</keyword>
<dbReference type="Proteomes" id="UP001431784">
    <property type="component" value="Unassembled WGS sequence"/>
</dbReference>
<dbReference type="Gene3D" id="3.50.50.60">
    <property type="entry name" value="FAD/NAD(P)-binding domain"/>
    <property type="match status" value="1"/>
</dbReference>
<dbReference type="Pfam" id="PF01266">
    <property type="entry name" value="DAO"/>
    <property type="match status" value="1"/>
</dbReference>
<evidence type="ECO:0000259" key="2">
    <source>
        <dbReference type="Pfam" id="PF01266"/>
    </source>
</evidence>
<name>A0ABT5TA46_9RHOB</name>
<feature type="domain" description="FAD dependent oxidoreductase" evidence="2">
    <location>
        <begin position="6"/>
        <end position="295"/>
    </location>
</feature>
<reference evidence="3" key="1">
    <citation type="submission" date="2023-02" db="EMBL/GenBank/DDBJ databases">
        <title>Description of Roseinatronobacter alkalisoli sp. nov., an alkaliphilic bacerium isolated from soda soil.</title>
        <authorList>
            <person name="Wei W."/>
        </authorList>
    </citation>
    <scope>NUCLEOTIDE SEQUENCE</scope>
    <source>
        <strain evidence="3">HJB301</strain>
    </source>
</reference>